<keyword evidence="1 3" id="KW-0378">Hydrolase</keyword>
<protein>
    <submittedName>
        <fullName evidence="3">Alpha/beta hydrolase fold protein</fullName>
    </submittedName>
</protein>
<dbReference type="Proteomes" id="UP000008914">
    <property type="component" value="Chromosome"/>
</dbReference>
<evidence type="ECO:0000313" key="3">
    <source>
        <dbReference type="EMBL" id="ADU49759.1"/>
    </source>
</evidence>
<dbReference type="AlphaFoldDB" id="E6SDS8"/>
<proteinExistence type="predicted"/>
<dbReference type="OrthoDB" id="2987348at2"/>
<dbReference type="InterPro" id="IPR000639">
    <property type="entry name" value="Epox_hydrolase-like"/>
</dbReference>
<feature type="domain" description="AB hydrolase-1" evidence="2">
    <location>
        <begin position="32"/>
        <end position="265"/>
    </location>
</feature>
<dbReference type="EMBL" id="CP002343">
    <property type="protein sequence ID" value="ADU49759.1"/>
    <property type="molecule type" value="Genomic_DNA"/>
</dbReference>
<accession>E6SDS8</accession>
<evidence type="ECO:0000256" key="1">
    <source>
        <dbReference type="ARBA" id="ARBA00022801"/>
    </source>
</evidence>
<evidence type="ECO:0000259" key="2">
    <source>
        <dbReference type="Pfam" id="PF00561"/>
    </source>
</evidence>
<dbReference type="KEGG" id="ica:Intca_3276"/>
<dbReference type="STRING" id="710696.Intca_3276"/>
<reference evidence="3 4" key="1">
    <citation type="journal article" date="2010" name="Stand. Genomic Sci.">
        <title>Complete genome sequence of Intrasporangium calvum type strain (7 KIP).</title>
        <authorList>
            <person name="Del Rio T.G."/>
            <person name="Chertkov O."/>
            <person name="Yasawong M."/>
            <person name="Lucas S."/>
            <person name="Deshpande S."/>
            <person name="Cheng J.F."/>
            <person name="Detter C."/>
            <person name="Tapia R."/>
            <person name="Han C."/>
            <person name="Goodwin L."/>
            <person name="Pitluck S."/>
            <person name="Liolios K."/>
            <person name="Ivanova N."/>
            <person name="Mavromatis K."/>
            <person name="Pati A."/>
            <person name="Chen A."/>
            <person name="Palaniappan K."/>
            <person name="Land M."/>
            <person name="Hauser L."/>
            <person name="Chang Y.J."/>
            <person name="Jeffries C.D."/>
            <person name="Rohde M."/>
            <person name="Pukall R."/>
            <person name="Sikorski J."/>
            <person name="Goker M."/>
            <person name="Woyke T."/>
            <person name="Bristow J."/>
            <person name="Eisen J.A."/>
            <person name="Markowitz V."/>
            <person name="Hugenholtz P."/>
            <person name="Kyrpides N.C."/>
            <person name="Klenk H.P."/>
            <person name="Lapidus A."/>
        </authorList>
    </citation>
    <scope>NUCLEOTIDE SEQUENCE [LARGE SCALE GENOMIC DNA]</scope>
    <source>
        <strain evidence="4">ATCC 23552 / DSM 43043 / JCM 3097 / NBRC 12989 / 7 KIP</strain>
    </source>
</reference>
<dbReference type="SUPFAM" id="SSF53474">
    <property type="entry name" value="alpha/beta-Hydrolases"/>
    <property type="match status" value="1"/>
</dbReference>
<organism evidence="3 4">
    <name type="scientific">Intrasporangium calvum (strain ATCC 23552 / DSM 43043 / JCM 3097 / NBRC 12989 / NCIMB 10167 / NRRL B-3866 / 7 KIP)</name>
    <dbReference type="NCBI Taxonomy" id="710696"/>
    <lineage>
        <taxon>Bacteria</taxon>
        <taxon>Bacillati</taxon>
        <taxon>Actinomycetota</taxon>
        <taxon>Actinomycetes</taxon>
        <taxon>Micrococcales</taxon>
        <taxon>Intrasporangiaceae</taxon>
        <taxon>Intrasporangium</taxon>
    </lineage>
</organism>
<dbReference type="InterPro" id="IPR029058">
    <property type="entry name" value="AB_hydrolase_fold"/>
</dbReference>
<dbReference type="Pfam" id="PF00561">
    <property type="entry name" value="Abhydrolase_1"/>
    <property type="match status" value="1"/>
</dbReference>
<dbReference type="HOGENOM" id="CLU_020336_7_3_11"/>
<dbReference type="GO" id="GO:0016787">
    <property type="term" value="F:hydrolase activity"/>
    <property type="evidence" value="ECO:0007669"/>
    <property type="project" value="UniProtKB-KW"/>
</dbReference>
<dbReference type="PRINTS" id="PR00412">
    <property type="entry name" value="EPOXHYDRLASE"/>
</dbReference>
<gene>
    <name evidence="3" type="ordered locus">Intca_3276</name>
</gene>
<dbReference type="InterPro" id="IPR000073">
    <property type="entry name" value="AB_hydrolase_1"/>
</dbReference>
<sequence>MMGPMRTERLTALRHQGLTFDVTDGGPPEGTPVVLLHGFPVDRSSWDAVSARLHTAGLRTFAPDQRGYSPGARPQGAAAYRLEHLVGDVLALIDATGHERVHLVGHDWGGAVAWLTAGNHPARIASLTVLSTPHPAALSRAARTFDQLRRSWYVAAFQVPVVPEQVVAAAFRSLFVGSGLPLEHADRYAARLARPDALRGPINWYRAVRSSHVPARRVTVPTTYVWGSRDVALGRRAAELTGEHVTGRYAFVELDASHWLPETEPDACAEAIIRRVVG</sequence>
<dbReference type="Gene3D" id="3.40.50.1820">
    <property type="entry name" value="alpha/beta hydrolase"/>
    <property type="match status" value="1"/>
</dbReference>
<name>E6SDS8_INTC7</name>
<dbReference type="PANTHER" id="PTHR43329">
    <property type="entry name" value="EPOXIDE HYDROLASE"/>
    <property type="match status" value="1"/>
</dbReference>
<keyword evidence="4" id="KW-1185">Reference proteome</keyword>
<dbReference type="eggNOG" id="COG0596">
    <property type="taxonomic scope" value="Bacteria"/>
</dbReference>
<evidence type="ECO:0000313" key="4">
    <source>
        <dbReference type="Proteomes" id="UP000008914"/>
    </source>
</evidence>